<accession>A0ABY4GS14</accession>
<protein>
    <submittedName>
        <fullName evidence="1">Uncharacterized protein</fullName>
    </submittedName>
</protein>
<dbReference type="EMBL" id="CP095071">
    <property type="protein sequence ID" value="UOQ87177.1"/>
    <property type="molecule type" value="Genomic_DNA"/>
</dbReference>
<dbReference type="Proteomes" id="UP000831537">
    <property type="component" value="Chromosome"/>
</dbReference>
<sequence length="171" mass="18867">MRKIVINCVSLIALFFAGSFSNMDISAPLGVGSLGKGFPEGKEIALVEVGNNSKFGDIHIEEVLVNNDQQPEKVKMQVSNHDKGMIVSGNFKGAEEKGFIFKEVSNVNLEPDTDPNRQFEKVQQGMEEADLITYAITLVHQERVNQVIIKYRHLGEAYEKVVGIDMPQSGG</sequence>
<keyword evidence="2" id="KW-1185">Reference proteome</keyword>
<name>A0ABY4GS14_9BACI</name>
<evidence type="ECO:0000313" key="1">
    <source>
        <dbReference type="EMBL" id="UOQ87177.1"/>
    </source>
</evidence>
<proteinExistence type="predicted"/>
<organism evidence="1 2">
    <name type="scientific">Gracilibacillus salinarum</name>
    <dbReference type="NCBI Taxonomy" id="2932255"/>
    <lineage>
        <taxon>Bacteria</taxon>
        <taxon>Bacillati</taxon>
        <taxon>Bacillota</taxon>
        <taxon>Bacilli</taxon>
        <taxon>Bacillales</taxon>
        <taxon>Bacillaceae</taxon>
        <taxon>Gracilibacillus</taxon>
    </lineage>
</organism>
<reference evidence="1 2" key="1">
    <citation type="submission" date="2022-04" db="EMBL/GenBank/DDBJ databases">
        <title>Gracilibacillus sp. isolated from saltern.</title>
        <authorList>
            <person name="Won M."/>
            <person name="Lee C.-M."/>
            <person name="Woen H.-Y."/>
            <person name="Kwon S.-W."/>
        </authorList>
    </citation>
    <scope>NUCLEOTIDE SEQUENCE [LARGE SCALE GENOMIC DNA]</scope>
    <source>
        <strain evidence="1 2">SSPM10-3</strain>
    </source>
</reference>
<gene>
    <name evidence="1" type="ORF">MUN87_09960</name>
</gene>
<dbReference type="RefSeq" id="WP_244747618.1">
    <property type="nucleotide sequence ID" value="NZ_CP095071.1"/>
</dbReference>
<evidence type="ECO:0000313" key="2">
    <source>
        <dbReference type="Proteomes" id="UP000831537"/>
    </source>
</evidence>